<evidence type="ECO:0000313" key="6">
    <source>
        <dbReference type="EMBL" id="RVU44252.1"/>
    </source>
</evidence>
<proteinExistence type="inferred from homology"/>
<dbReference type="InterPro" id="IPR016131">
    <property type="entry name" value="Haemerythrin_Fe_BS"/>
</dbReference>
<protein>
    <submittedName>
        <fullName evidence="6">Hemerythrin</fullName>
    </submittedName>
</protein>
<dbReference type="InterPro" id="IPR012827">
    <property type="entry name" value="Hemerythrin_metal-bd"/>
</dbReference>
<feature type="domain" description="Hemerythrin-like" evidence="5">
    <location>
        <begin position="16"/>
        <end position="121"/>
    </location>
</feature>
<reference evidence="6 7" key="1">
    <citation type="submission" date="2019-01" db="EMBL/GenBank/DDBJ databases">
        <authorList>
            <person name="Chen W.-M."/>
        </authorList>
    </citation>
    <scope>NUCLEOTIDE SEQUENCE [LARGE SCALE GENOMIC DNA]</scope>
    <source>
        <strain evidence="6 7">KYPY4</strain>
    </source>
</reference>
<evidence type="ECO:0000259" key="5">
    <source>
        <dbReference type="Pfam" id="PF01814"/>
    </source>
</evidence>
<dbReference type="EMBL" id="SACR01000005">
    <property type="protein sequence ID" value="RVU44252.1"/>
    <property type="molecule type" value="Genomic_DNA"/>
</dbReference>
<keyword evidence="2" id="KW-0813">Transport</keyword>
<dbReference type="OrthoDB" id="5296936at2"/>
<dbReference type="InterPro" id="IPR012312">
    <property type="entry name" value="Hemerythrin-like"/>
</dbReference>
<keyword evidence="4" id="KW-0408">Iron</keyword>
<dbReference type="GO" id="GO:0005344">
    <property type="term" value="F:oxygen carrier activity"/>
    <property type="evidence" value="ECO:0007669"/>
    <property type="project" value="UniProtKB-KW"/>
</dbReference>
<name>A0A437RBW1_9BURK</name>
<dbReference type="GO" id="GO:0046872">
    <property type="term" value="F:metal ion binding"/>
    <property type="evidence" value="ECO:0007669"/>
    <property type="project" value="UniProtKB-KW"/>
</dbReference>
<dbReference type="InterPro" id="IPR050669">
    <property type="entry name" value="Hemerythrin"/>
</dbReference>
<dbReference type="Proteomes" id="UP000285575">
    <property type="component" value="Unassembled WGS sequence"/>
</dbReference>
<evidence type="ECO:0000256" key="3">
    <source>
        <dbReference type="ARBA" id="ARBA00022723"/>
    </source>
</evidence>
<sequence length="145" mass="15776">MPALTWSDALALQQPEIDDTHREFVDRLAGVEAALGSDATQLAAALEAFVQHTEAHFAQEERWLQEIGFGADHCHGKEHRQVLELVHEVQRRLLQQGDVAVVGALVPALAQWFPVHAQSMDWGLAQAMQAVQAANATKAGNPAEA</sequence>
<dbReference type="SUPFAM" id="SSF47188">
    <property type="entry name" value="Hemerythrin-like"/>
    <property type="match status" value="1"/>
</dbReference>
<keyword evidence="2" id="KW-0561">Oxygen transport</keyword>
<keyword evidence="7" id="KW-1185">Reference proteome</keyword>
<dbReference type="CDD" id="cd12107">
    <property type="entry name" value="Hemerythrin"/>
    <property type="match status" value="1"/>
</dbReference>
<evidence type="ECO:0000256" key="2">
    <source>
        <dbReference type="ARBA" id="ARBA00022621"/>
    </source>
</evidence>
<dbReference type="Gene3D" id="1.20.120.50">
    <property type="entry name" value="Hemerythrin-like"/>
    <property type="match status" value="1"/>
</dbReference>
<dbReference type="PROSITE" id="PS00550">
    <property type="entry name" value="HEMERYTHRINS"/>
    <property type="match status" value="1"/>
</dbReference>
<gene>
    <name evidence="6" type="ORF">EOE66_16295</name>
</gene>
<keyword evidence="3" id="KW-0479">Metal-binding</keyword>
<dbReference type="AlphaFoldDB" id="A0A437RBW1"/>
<dbReference type="Pfam" id="PF01814">
    <property type="entry name" value="Hemerythrin"/>
    <property type="match status" value="1"/>
</dbReference>
<evidence type="ECO:0000313" key="7">
    <source>
        <dbReference type="Proteomes" id="UP000285575"/>
    </source>
</evidence>
<evidence type="ECO:0000256" key="4">
    <source>
        <dbReference type="ARBA" id="ARBA00023004"/>
    </source>
</evidence>
<accession>A0A437RBW1</accession>
<dbReference type="RefSeq" id="WP_128229801.1">
    <property type="nucleotide sequence ID" value="NZ_SACR01000005.1"/>
</dbReference>
<dbReference type="PANTHER" id="PTHR37164:SF1">
    <property type="entry name" value="BACTERIOHEMERYTHRIN"/>
    <property type="match status" value="1"/>
</dbReference>
<evidence type="ECO:0000256" key="1">
    <source>
        <dbReference type="ARBA" id="ARBA00010587"/>
    </source>
</evidence>
<dbReference type="InterPro" id="IPR035938">
    <property type="entry name" value="Hemerythrin-like_sf"/>
</dbReference>
<dbReference type="NCBIfam" id="TIGR02481">
    <property type="entry name" value="hemeryth_dom"/>
    <property type="match status" value="1"/>
</dbReference>
<comment type="similarity">
    <text evidence="1">Belongs to the hemerythrin family.</text>
</comment>
<organism evidence="6 7">
    <name type="scientific">Rubrivivax rivuli</name>
    <dbReference type="NCBI Taxonomy" id="1862385"/>
    <lineage>
        <taxon>Bacteria</taxon>
        <taxon>Pseudomonadati</taxon>
        <taxon>Pseudomonadota</taxon>
        <taxon>Betaproteobacteria</taxon>
        <taxon>Burkholderiales</taxon>
        <taxon>Sphaerotilaceae</taxon>
        <taxon>Rubrivivax</taxon>
    </lineage>
</organism>
<comment type="caution">
    <text evidence="6">The sequence shown here is derived from an EMBL/GenBank/DDBJ whole genome shotgun (WGS) entry which is preliminary data.</text>
</comment>
<dbReference type="PANTHER" id="PTHR37164">
    <property type="entry name" value="BACTERIOHEMERYTHRIN"/>
    <property type="match status" value="1"/>
</dbReference>